<keyword evidence="4" id="KW-1185">Reference proteome</keyword>
<feature type="signal peptide" evidence="2">
    <location>
        <begin position="1"/>
        <end position="21"/>
    </location>
</feature>
<feature type="region of interest" description="Disordered" evidence="1">
    <location>
        <begin position="21"/>
        <end position="142"/>
    </location>
</feature>
<reference evidence="4" key="1">
    <citation type="submission" date="2018-02" db="EMBL/GenBank/DDBJ databases">
        <authorList>
            <person name="Moore K."/>
            <person name="Momper L."/>
        </authorList>
    </citation>
    <scope>NUCLEOTIDE SEQUENCE [LARGE SCALE GENOMIC DNA]</scope>
    <source>
        <strain evidence="4">ULC18</strain>
    </source>
</reference>
<dbReference type="AlphaFoldDB" id="A0A2T1EA17"/>
<evidence type="ECO:0000313" key="3">
    <source>
        <dbReference type="EMBL" id="PSB29543.1"/>
    </source>
</evidence>
<dbReference type="OrthoDB" id="529932at2"/>
<evidence type="ECO:0000313" key="4">
    <source>
        <dbReference type="Proteomes" id="UP000239576"/>
    </source>
</evidence>
<feature type="chain" id="PRO_5015417939" description="Pilus assembly protein PilP" evidence="2">
    <location>
        <begin position="22"/>
        <end position="239"/>
    </location>
</feature>
<evidence type="ECO:0000256" key="1">
    <source>
        <dbReference type="SAM" id="MobiDB-lite"/>
    </source>
</evidence>
<proteinExistence type="predicted"/>
<organism evidence="3 4">
    <name type="scientific">Stenomitos frigidus ULC18</name>
    <dbReference type="NCBI Taxonomy" id="2107698"/>
    <lineage>
        <taxon>Bacteria</taxon>
        <taxon>Bacillati</taxon>
        <taxon>Cyanobacteriota</taxon>
        <taxon>Cyanophyceae</taxon>
        <taxon>Leptolyngbyales</taxon>
        <taxon>Leptolyngbyaceae</taxon>
        <taxon>Stenomitos</taxon>
    </lineage>
</organism>
<keyword evidence="2" id="KW-0732">Signal</keyword>
<feature type="compositionally biased region" description="Low complexity" evidence="1">
    <location>
        <begin position="28"/>
        <end position="44"/>
    </location>
</feature>
<dbReference type="RefSeq" id="WP_106256342.1">
    <property type="nucleotide sequence ID" value="NZ_CAWNSW010000012.1"/>
</dbReference>
<sequence>MRKLVLVGLAGAIALTVASCSSDSGGDVASSPSPIASPVAKKPATTQPFGAKGAAPLVAQKPPAGDTIPGLIQSTNGDERAKQVQASIDGQKGKDPFAGLPPKVERSRTAASRQNVPTVSQLPTKPRSTTTAFNPRTPMPPGKGIPTIKTLPPLPSANLANAVEVSGVVMVGGVAQAIVKAPNEETSRYVRVGQRLSNGQVLVKRIEMNAGSDPIVILEENGVEVSRAVGTVAPTAKPA</sequence>
<reference evidence="3 4" key="2">
    <citation type="submission" date="2018-03" db="EMBL/GenBank/DDBJ databases">
        <title>The ancient ancestry and fast evolution of plastids.</title>
        <authorList>
            <person name="Moore K.R."/>
            <person name="Magnabosco C."/>
            <person name="Momper L."/>
            <person name="Gold D.A."/>
            <person name="Bosak T."/>
            <person name="Fournier G.P."/>
        </authorList>
    </citation>
    <scope>NUCLEOTIDE SEQUENCE [LARGE SCALE GENOMIC DNA]</scope>
    <source>
        <strain evidence="3 4">ULC18</strain>
    </source>
</reference>
<evidence type="ECO:0000256" key="2">
    <source>
        <dbReference type="SAM" id="SignalP"/>
    </source>
</evidence>
<protein>
    <recommendedName>
        <fullName evidence="5">Pilus assembly protein PilP</fullName>
    </recommendedName>
</protein>
<dbReference type="EMBL" id="PVWK01000061">
    <property type="protein sequence ID" value="PSB29543.1"/>
    <property type="molecule type" value="Genomic_DNA"/>
</dbReference>
<name>A0A2T1EA17_9CYAN</name>
<accession>A0A2T1EA17</accession>
<dbReference type="PROSITE" id="PS51257">
    <property type="entry name" value="PROKAR_LIPOPROTEIN"/>
    <property type="match status" value="1"/>
</dbReference>
<feature type="compositionally biased region" description="Polar residues" evidence="1">
    <location>
        <begin position="109"/>
        <end position="134"/>
    </location>
</feature>
<dbReference type="Proteomes" id="UP000239576">
    <property type="component" value="Unassembled WGS sequence"/>
</dbReference>
<comment type="caution">
    <text evidence="3">The sequence shown here is derived from an EMBL/GenBank/DDBJ whole genome shotgun (WGS) entry which is preliminary data.</text>
</comment>
<evidence type="ECO:0008006" key="5">
    <source>
        <dbReference type="Google" id="ProtNLM"/>
    </source>
</evidence>
<gene>
    <name evidence="3" type="ORF">C7B82_10995</name>
</gene>